<accession>A0A5J4TEH8</accession>
<organism evidence="2 3">
    <name type="scientific">Streblomastix strix</name>
    <dbReference type="NCBI Taxonomy" id="222440"/>
    <lineage>
        <taxon>Eukaryota</taxon>
        <taxon>Metamonada</taxon>
        <taxon>Preaxostyla</taxon>
        <taxon>Oxymonadida</taxon>
        <taxon>Streblomastigidae</taxon>
        <taxon>Streblomastix</taxon>
    </lineage>
</organism>
<evidence type="ECO:0000256" key="1">
    <source>
        <dbReference type="SAM" id="Phobius"/>
    </source>
</evidence>
<proteinExistence type="predicted"/>
<comment type="caution">
    <text evidence="2">The sequence shown here is derived from an EMBL/GenBank/DDBJ whole genome shotgun (WGS) entry which is preliminary data.</text>
</comment>
<keyword evidence="1" id="KW-1133">Transmembrane helix</keyword>
<dbReference type="EMBL" id="SNRW01033884">
    <property type="protein sequence ID" value="KAA6355885.1"/>
    <property type="molecule type" value="Genomic_DNA"/>
</dbReference>
<evidence type="ECO:0000313" key="2">
    <source>
        <dbReference type="EMBL" id="KAA6355885.1"/>
    </source>
</evidence>
<name>A0A5J4TEH8_9EUKA</name>
<dbReference type="Proteomes" id="UP000324800">
    <property type="component" value="Unassembled WGS sequence"/>
</dbReference>
<protein>
    <submittedName>
        <fullName evidence="2">Uncharacterized protein</fullName>
    </submittedName>
</protein>
<keyword evidence="1" id="KW-0812">Transmembrane</keyword>
<sequence length="144" mass="15531">MVLSQSSKTPSQTSHFVPVAGDMTAGAIPAVAFVPQASYLGLQPRYGKYLLKFGALFLTKMIVSTFGSCACEANSEFSGYQFINPGITLASYILLYLLNGKGTIPGYTQPMPNIYGPAANQPLIGAKLEFQPPHQFYGQKLPYP</sequence>
<gene>
    <name evidence="2" type="ORF">EZS28_048589</name>
</gene>
<feature type="transmembrane region" description="Helical" evidence="1">
    <location>
        <begin position="79"/>
        <end position="98"/>
    </location>
</feature>
<evidence type="ECO:0000313" key="3">
    <source>
        <dbReference type="Proteomes" id="UP000324800"/>
    </source>
</evidence>
<keyword evidence="1" id="KW-0472">Membrane</keyword>
<feature type="transmembrane region" description="Helical" evidence="1">
    <location>
        <begin position="23"/>
        <end position="42"/>
    </location>
</feature>
<reference evidence="2 3" key="1">
    <citation type="submission" date="2019-03" db="EMBL/GenBank/DDBJ databases">
        <title>Single cell metagenomics reveals metabolic interactions within the superorganism composed of flagellate Streblomastix strix and complex community of Bacteroidetes bacteria on its surface.</title>
        <authorList>
            <person name="Treitli S.C."/>
            <person name="Kolisko M."/>
            <person name="Husnik F."/>
            <person name="Keeling P."/>
            <person name="Hampl V."/>
        </authorList>
    </citation>
    <scope>NUCLEOTIDE SEQUENCE [LARGE SCALE GENOMIC DNA]</scope>
    <source>
        <strain evidence="2">ST1C</strain>
    </source>
</reference>
<dbReference type="AlphaFoldDB" id="A0A5J4TEH8"/>
<feature type="transmembrane region" description="Helical" evidence="1">
    <location>
        <begin position="49"/>
        <end position="67"/>
    </location>
</feature>